<dbReference type="InterPro" id="IPR020904">
    <property type="entry name" value="Sc_DH/Rdtase_CS"/>
</dbReference>
<dbReference type="PRINTS" id="PR00081">
    <property type="entry name" value="GDHRDH"/>
</dbReference>
<dbReference type="PRINTS" id="PR00080">
    <property type="entry name" value="SDRFAMILY"/>
</dbReference>
<gene>
    <name evidence="5" type="ORF">GCM10008939_22200</name>
</gene>
<proteinExistence type="inferred from homology"/>
<reference evidence="5" key="2">
    <citation type="submission" date="2020-09" db="EMBL/GenBank/DDBJ databases">
        <authorList>
            <person name="Sun Q."/>
            <person name="Ohkuma M."/>
        </authorList>
    </citation>
    <scope>NUCLEOTIDE SEQUENCE</scope>
    <source>
        <strain evidence="5">JCM 14371</strain>
    </source>
</reference>
<dbReference type="InterPro" id="IPR057326">
    <property type="entry name" value="KR_dom"/>
</dbReference>
<dbReference type="NCBIfam" id="NF006117">
    <property type="entry name" value="PRK08264.1-3"/>
    <property type="match status" value="1"/>
</dbReference>
<reference evidence="5" key="1">
    <citation type="journal article" date="2014" name="Int. J. Syst. Evol. Microbiol.">
        <title>Complete genome sequence of Corynebacterium casei LMG S-19264T (=DSM 44701T), isolated from a smear-ripened cheese.</title>
        <authorList>
            <consortium name="US DOE Joint Genome Institute (JGI-PGF)"/>
            <person name="Walter F."/>
            <person name="Albersmeier A."/>
            <person name="Kalinowski J."/>
            <person name="Ruckert C."/>
        </authorList>
    </citation>
    <scope>NUCLEOTIDE SEQUENCE</scope>
    <source>
        <strain evidence="5">JCM 14371</strain>
    </source>
</reference>
<keyword evidence="6" id="KW-1185">Reference proteome</keyword>
<evidence type="ECO:0000256" key="1">
    <source>
        <dbReference type="ARBA" id="ARBA00006484"/>
    </source>
</evidence>
<dbReference type="AlphaFoldDB" id="A0A917PH79"/>
<dbReference type="GO" id="GO:0016491">
    <property type="term" value="F:oxidoreductase activity"/>
    <property type="evidence" value="ECO:0007669"/>
    <property type="project" value="UniProtKB-KW"/>
</dbReference>
<dbReference type="PANTHER" id="PTHR44196">
    <property type="entry name" value="DEHYDROGENASE/REDUCTASE SDR FAMILY MEMBER 7B"/>
    <property type="match status" value="1"/>
</dbReference>
<dbReference type="SUPFAM" id="SSF51735">
    <property type="entry name" value="NAD(P)-binding Rossmann-fold domains"/>
    <property type="match status" value="1"/>
</dbReference>
<sequence length="232" mass="23937">MQIKDSVVLVTGANRGLGLTLVHALITAGARKVYAAARNPDSIQIPGVTAIKLDVTSPTDIAAAAEACGDVSILINNAGILDHQGVHLLTEGSSGALNRELATNVFGPLHLSQAFAPILARNGGGAVLNILSVLSWISVPGAATYSISKAAAWSMTNGLRHELQAQNTQVTGLHVAYMDTDMAHGVTGAKTSPQDVARQALAALEAGQPEVLADDTSRQVRAGLSAEQAVYF</sequence>
<accession>A0A917PH79</accession>
<name>A0A917PH79_9DEIO</name>
<organism evidence="5 6">
    <name type="scientific">Deinococcus aquiradiocola</name>
    <dbReference type="NCBI Taxonomy" id="393059"/>
    <lineage>
        <taxon>Bacteria</taxon>
        <taxon>Thermotogati</taxon>
        <taxon>Deinococcota</taxon>
        <taxon>Deinococci</taxon>
        <taxon>Deinococcales</taxon>
        <taxon>Deinococcaceae</taxon>
        <taxon>Deinococcus</taxon>
    </lineage>
</organism>
<keyword evidence="2" id="KW-0560">Oxidoreductase</keyword>
<dbReference type="PANTHER" id="PTHR44196:SF1">
    <property type="entry name" value="DEHYDROGENASE_REDUCTASE SDR FAMILY MEMBER 7B"/>
    <property type="match status" value="1"/>
</dbReference>
<dbReference type="GO" id="GO:0016020">
    <property type="term" value="C:membrane"/>
    <property type="evidence" value="ECO:0007669"/>
    <property type="project" value="TreeGrafter"/>
</dbReference>
<dbReference type="SMART" id="SM00822">
    <property type="entry name" value="PKS_KR"/>
    <property type="match status" value="1"/>
</dbReference>
<evidence type="ECO:0000256" key="3">
    <source>
        <dbReference type="RuleBase" id="RU000363"/>
    </source>
</evidence>
<comment type="similarity">
    <text evidence="1 3">Belongs to the short-chain dehydrogenases/reductases (SDR) family.</text>
</comment>
<evidence type="ECO:0000256" key="2">
    <source>
        <dbReference type="ARBA" id="ARBA00023002"/>
    </source>
</evidence>
<dbReference type="Pfam" id="PF00106">
    <property type="entry name" value="adh_short"/>
    <property type="match status" value="1"/>
</dbReference>
<evidence type="ECO:0000313" key="6">
    <source>
        <dbReference type="Proteomes" id="UP000635726"/>
    </source>
</evidence>
<dbReference type="EMBL" id="BMOE01000007">
    <property type="protein sequence ID" value="GGJ77715.1"/>
    <property type="molecule type" value="Genomic_DNA"/>
</dbReference>
<evidence type="ECO:0000313" key="5">
    <source>
        <dbReference type="EMBL" id="GGJ77715.1"/>
    </source>
</evidence>
<dbReference type="InterPro" id="IPR002347">
    <property type="entry name" value="SDR_fam"/>
</dbReference>
<dbReference type="NCBIfam" id="NF006119">
    <property type="entry name" value="PRK08264.1-5"/>
    <property type="match status" value="1"/>
</dbReference>
<dbReference type="PROSITE" id="PS00061">
    <property type="entry name" value="ADH_SHORT"/>
    <property type="match status" value="1"/>
</dbReference>
<feature type="domain" description="Ketoreductase" evidence="4">
    <location>
        <begin position="6"/>
        <end position="155"/>
    </location>
</feature>
<evidence type="ECO:0000259" key="4">
    <source>
        <dbReference type="SMART" id="SM00822"/>
    </source>
</evidence>
<comment type="caution">
    <text evidence="5">The sequence shown here is derived from an EMBL/GenBank/DDBJ whole genome shotgun (WGS) entry which is preliminary data.</text>
</comment>
<dbReference type="InterPro" id="IPR036291">
    <property type="entry name" value="NAD(P)-bd_dom_sf"/>
</dbReference>
<dbReference type="Proteomes" id="UP000635726">
    <property type="component" value="Unassembled WGS sequence"/>
</dbReference>
<protein>
    <submittedName>
        <fullName evidence="5">Short-chain dehydrogenase/reductase</fullName>
    </submittedName>
</protein>
<dbReference type="RefSeq" id="WP_188963355.1">
    <property type="nucleotide sequence ID" value="NZ_BMOE01000007.1"/>
</dbReference>
<dbReference type="Gene3D" id="3.40.50.720">
    <property type="entry name" value="NAD(P)-binding Rossmann-like Domain"/>
    <property type="match status" value="1"/>
</dbReference>